<dbReference type="InterPro" id="IPR000515">
    <property type="entry name" value="MetI-like"/>
</dbReference>
<reference evidence="9" key="1">
    <citation type="submission" date="2020-09" db="EMBL/GenBank/DDBJ databases">
        <title>A novel bacterium of genus Paenibacillus, isolated from South China Sea.</title>
        <authorList>
            <person name="Huang H."/>
            <person name="Mo K."/>
            <person name="Hu Y."/>
        </authorList>
    </citation>
    <scope>NUCLEOTIDE SEQUENCE</scope>
    <source>
        <strain evidence="9">IB182496</strain>
    </source>
</reference>
<dbReference type="RefSeq" id="WP_190919426.1">
    <property type="nucleotide sequence ID" value="NZ_JACXIZ010000027.1"/>
</dbReference>
<evidence type="ECO:0000256" key="2">
    <source>
        <dbReference type="ARBA" id="ARBA00022448"/>
    </source>
</evidence>
<comment type="caution">
    <text evidence="9">The sequence shown here is derived from an EMBL/GenBank/DDBJ whole genome shotgun (WGS) entry which is preliminary data.</text>
</comment>
<keyword evidence="5 7" id="KW-1133">Transmembrane helix</keyword>
<gene>
    <name evidence="9" type="ORF">IDH44_16265</name>
</gene>
<feature type="transmembrane region" description="Helical" evidence="7">
    <location>
        <begin position="91"/>
        <end position="112"/>
    </location>
</feature>
<dbReference type="GO" id="GO:0042918">
    <property type="term" value="P:alkanesulfonate transmembrane transport"/>
    <property type="evidence" value="ECO:0007669"/>
    <property type="project" value="UniProtKB-ARBA"/>
</dbReference>
<dbReference type="Pfam" id="PF00528">
    <property type="entry name" value="BPD_transp_1"/>
    <property type="match status" value="1"/>
</dbReference>
<sequence length="276" mass="29317">MTQQAEPLRSGWRPPLARRTWNSGVWAHFAWAALLPGLILLGWQLYTAYGEVNPILLPSPAAIAEALGTLTASGELAVQLGVSLGRAALGTLYGCAAALALGTLVGLSRLAAKLLDPSMQLLRLTPSLAIAPLIILWFGFGETSKIVIIATGAFFPLYLATIQSLRGVDGRLTEVARVLQFGRAQQLSRLLLPGAMPGLLSGLRLAMAYGWLSLVVAELLGAQAGIGYLMSHAQTNGHPAIIFVGVLVFAVMGKLIDLLVATVEKRVLRWRDSYAG</sequence>
<evidence type="ECO:0000313" key="10">
    <source>
        <dbReference type="Proteomes" id="UP000621560"/>
    </source>
</evidence>
<dbReference type="Gene3D" id="1.10.3720.10">
    <property type="entry name" value="MetI-like"/>
    <property type="match status" value="1"/>
</dbReference>
<keyword evidence="6 7" id="KW-0472">Membrane</keyword>
<dbReference type="PROSITE" id="PS50928">
    <property type="entry name" value="ABC_TM1"/>
    <property type="match status" value="1"/>
</dbReference>
<keyword evidence="10" id="KW-1185">Reference proteome</keyword>
<evidence type="ECO:0000256" key="7">
    <source>
        <dbReference type="RuleBase" id="RU363032"/>
    </source>
</evidence>
<dbReference type="GO" id="GO:0005886">
    <property type="term" value="C:plasma membrane"/>
    <property type="evidence" value="ECO:0007669"/>
    <property type="project" value="UniProtKB-SubCell"/>
</dbReference>
<feature type="transmembrane region" description="Helical" evidence="7">
    <location>
        <begin position="21"/>
        <end position="46"/>
    </location>
</feature>
<comment type="similarity">
    <text evidence="7">Belongs to the binding-protein-dependent transport system permease family.</text>
</comment>
<protein>
    <submittedName>
        <fullName evidence="9">ABC transporter permease</fullName>
    </submittedName>
</protein>
<dbReference type="FunFam" id="1.10.3720.10:FF:000003">
    <property type="entry name" value="Aliphatic sulfonate ABC transporter permease"/>
    <property type="match status" value="1"/>
</dbReference>
<comment type="subcellular location">
    <subcellularLocation>
        <location evidence="1 7">Cell membrane</location>
        <topology evidence="1 7">Multi-pass membrane protein</topology>
    </subcellularLocation>
</comment>
<evidence type="ECO:0000256" key="1">
    <source>
        <dbReference type="ARBA" id="ARBA00004651"/>
    </source>
</evidence>
<feature type="transmembrane region" description="Helical" evidence="7">
    <location>
        <begin position="240"/>
        <end position="261"/>
    </location>
</feature>
<keyword evidence="2 7" id="KW-0813">Transport</keyword>
<evidence type="ECO:0000256" key="6">
    <source>
        <dbReference type="ARBA" id="ARBA00023136"/>
    </source>
</evidence>
<dbReference type="SUPFAM" id="SSF161098">
    <property type="entry name" value="MetI-like"/>
    <property type="match status" value="1"/>
</dbReference>
<proteinExistence type="inferred from homology"/>
<keyword evidence="3" id="KW-1003">Cell membrane</keyword>
<feature type="transmembrane region" description="Helical" evidence="7">
    <location>
        <begin position="146"/>
        <end position="165"/>
    </location>
</feature>
<feature type="transmembrane region" description="Helical" evidence="7">
    <location>
        <begin position="206"/>
        <end position="228"/>
    </location>
</feature>
<dbReference type="Proteomes" id="UP000621560">
    <property type="component" value="Unassembled WGS sequence"/>
</dbReference>
<accession>A0A927GTI0</accession>
<evidence type="ECO:0000259" key="8">
    <source>
        <dbReference type="PROSITE" id="PS50928"/>
    </source>
</evidence>
<keyword evidence="4 7" id="KW-0812">Transmembrane</keyword>
<dbReference type="PANTHER" id="PTHR30151">
    <property type="entry name" value="ALKANE SULFONATE ABC TRANSPORTER-RELATED, MEMBRANE SUBUNIT"/>
    <property type="match status" value="1"/>
</dbReference>
<evidence type="ECO:0000256" key="4">
    <source>
        <dbReference type="ARBA" id="ARBA00022692"/>
    </source>
</evidence>
<name>A0A927GTI0_9BACL</name>
<dbReference type="PANTHER" id="PTHR30151:SF38">
    <property type="entry name" value="ALIPHATIC SULFONATES TRANSPORT PERMEASE PROTEIN SSUC-RELATED"/>
    <property type="match status" value="1"/>
</dbReference>
<evidence type="ECO:0000256" key="3">
    <source>
        <dbReference type="ARBA" id="ARBA00022475"/>
    </source>
</evidence>
<organism evidence="9 10">
    <name type="scientific">Paenibacillus sabuli</name>
    <dbReference type="NCBI Taxonomy" id="2772509"/>
    <lineage>
        <taxon>Bacteria</taxon>
        <taxon>Bacillati</taxon>
        <taxon>Bacillota</taxon>
        <taxon>Bacilli</taxon>
        <taxon>Bacillales</taxon>
        <taxon>Paenibacillaceae</taxon>
        <taxon>Paenibacillus</taxon>
    </lineage>
</organism>
<feature type="domain" description="ABC transmembrane type-1" evidence="8">
    <location>
        <begin position="76"/>
        <end position="260"/>
    </location>
</feature>
<feature type="transmembrane region" description="Helical" evidence="7">
    <location>
        <begin position="121"/>
        <end position="140"/>
    </location>
</feature>
<dbReference type="EMBL" id="JACXIZ010000027">
    <property type="protein sequence ID" value="MBD2846752.1"/>
    <property type="molecule type" value="Genomic_DNA"/>
</dbReference>
<evidence type="ECO:0000313" key="9">
    <source>
        <dbReference type="EMBL" id="MBD2846752.1"/>
    </source>
</evidence>
<dbReference type="AlphaFoldDB" id="A0A927GTI0"/>
<dbReference type="InterPro" id="IPR035906">
    <property type="entry name" value="MetI-like_sf"/>
</dbReference>
<evidence type="ECO:0000256" key="5">
    <source>
        <dbReference type="ARBA" id="ARBA00022989"/>
    </source>
</evidence>
<dbReference type="CDD" id="cd06261">
    <property type="entry name" value="TM_PBP2"/>
    <property type="match status" value="1"/>
</dbReference>